<sequence length="418" mass="49487">MISQEELYQYLAKEQWEELLDILYKHKEQIKNDALLNHAAKTFETEFLRKTQGYDKSRVEIIKYLEKFILLHHGGFYKLTDENYKILVIEIVKRKKLKEANDYATLLPNEEICKKVISEYNFFKIKEEGFKLKQTNKLPMNWIEIYNRLFELINNQGDPATYFSGPRFIDTVRQYEPYFPDYAQFINQRNIEGKSTTRKIFYYDILLGLSDEVRIKVVNRILEILKPFSKDKVLEIENIIEDRKPISKPEPELISDSRRPIVFISYSWDNEQHKKWVLDLADKLCADGIDVILDRYYLKPGASLPHFVEDNLNKADRVIIIFTPNYKLKADKRAGGVGYEYSIMNVELYKNQTSNEKIIPILREGSAEQSIPTFMQQFIHIDTRNDENFLNSYNDLIREIYNEPEIKKPIIGTKPLFG</sequence>
<evidence type="ECO:0008006" key="5">
    <source>
        <dbReference type="Google" id="ProtNLM"/>
    </source>
</evidence>
<evidence type="ECO:0000313" key="4">
    <source>
        <dbReference type="Proteomes" id="UP000533639"/>
    </source>
</evidence>
<dbReference type="GO" id="GO:0007165">
    <property type="term" value="P:signal transduction"/>
    <property type="evidence" value="ECO:0007669"/>
    <property type="project" value="InterPro"/>
</dbReference>
<gene>
    <name evidence="3" type="ORF">FLAPXU55_01356</name>
</gene>
<dbReference type="Proteomes" id="UP000533639">
    <property type="component" value="Unassembled WGS sequence"/>
</dbReference>
<dbReference type="Pfam" id="PF13676">
    <property type="entry name" value="TIR_2"/>
    <property type="match status" value="1"/>
</dbReference>
<name>A0A9N8IZX5_9FLAO</name>
<dbReference type="SUPFAM" id="SSF52200">
    <property type="entry name" value="Toll/Interleukin receptor TIR domain"/>
    <property type="match status" value="1"/>
</dbReference>
<dbReference type="InterPro" id="IPR000157">
    <property type="entry name" value="TIR_dom"/>
</dbReference>
<protein>
    <recommendedName>
        <fullName evidence="5">SEFIR domain-containing protein</fullName>
    </recommendedName>
</protein>
<comment type="caution">
    <text evidence="3">The sequence shown here is derived from an EMBL/GenBank/DDBJ whole genome shotgun (WGS) entry which is preliminary data.</text>
</comment>
<dbReference type="PROSITE" id="PS51534">
    <property type="entry name" value="SEFIR"/>
    <property type="match status" value="1"/>
</dbReference>
<dbReference type="RefSeq" id="WP_180857083.1">
    <property type="nucleotide sequence ID" value="NZ_CAIJDE010000034.1"/>
</dbReference>
<dbReference type="Gene3D" id="3.40.50.10140">
    <property type="entry name" value="Toll/interleukin-1 receptor homology (TIR) domain"/>
    <property type="match status" value="1"/>
</dbReference>
<evidence type="ECO:0000259" key="2">
    <source>
        <dbReference type="PROSITE" id="PS51534"/>
    </source>
</evidence>
<evidence type="ECO:0000313" key="3">
    <source>
        <dbReference type="EMBL" id="CAC9973671.1"/>
    </source>
</evidence>
<reference evidence="3 4" key="1">
    <citation type="submission" date="2020-06" db="EMBL/GenBank/DDBJ databases">
        <authorList>
            <person name="Criscuolo A."/>
        </authorList>
    </citation>
    <scope>NUCLEOTIDE SEQUENCE [LARGE SCALE GENOMIC DNA]</scope>
    <source>
        <strain evidence="3">PXU-55</strain>
    </source>
</reference>
<proteinExistence type="predicted"/>
<dbReference type="InterPro" id="IPR013568">
    <property type="entry name" value="SEFIR_dom"/>
</dbReference>
<dbReference type="AlphaFoldDB" id="A0A9N8IZX5"/>
<feature type="domain" description="SEFIR" evidence="2">
    <location>
        <begin position="259"/>
        <end position="392"/>
    </location>
</feature>
<evidence type="ECO:0000259" key="1">
    <source>
        <dbReference type="PROSITE" id="PS50104"/>
    </source>
</evidence>
<dbReference type="PROSITE" id="PS50104">
    <property type="entry name" value="TIR"/>
    <property type="match status" value="1"/>
</dbReference>
<dbReference type="EMBL" id="CAIJDE010000034">
    <property type="protein sequence ID" value="CAC9973671.1"/>
    <property type="molecule type" value="Genomic_DNA"/>
</dbReference>
<keyword evidence="4" id="KW-1185">Reference proteome</keyword>
<accession>A0A9N8IZX5</accession>
<organism evidence="3 4">
    <name type="scientific">Flavobacterium panici</name>
    <dbReference type="NCBI Taxonomy" id="2654843"/>
    <lineage>
        <taxon>Bacteria</taxon>
        <taxon>Pseudomonadati</taxon>
        <taxon>Bacteroidota</taxon>
        <taxon>Flavobacteriia</taxon>
        <taxon>Flavobacteriales</taxon>
        <taxon>Flavobacteriaceae</taxon>
        <taxon>Flavobacterium</taxon>
    </lineage>
</organism>
<dbReference type="InterPro" id="IPR035897">
    <property type="entry name" value="Toll_tir_struct_dom_sf"/>
</dbReference>
<feature type="domain" description="TIR" evidence="1">
    <location>
        <begin position="258"/>
        <end position="401"/>
    </location>
</feature>